<sequence length="180" mass="18563">MELKDTREIAAPRAAVWQALLSADVLKECVPGCQEMTGSAEDGFEATVVQKVGPVKATFKGAVTLSDIVEGKSLTLSGEGKGGAAGFAKGGARVTLADNGAGTALHYEVDAKVGGKLAQLGSRIIDSFAKKMADQFFECFQAEVEGNAAPAEAPEADPAENAETTEAPAKKSLLKRMFGG</sequence>
<evidence type="ECO:0000256" key="1">
    <source>
        <dbReference type="SAM" id="MobiDB-lite"/>
    </source>
</evidence>
<gene>
    <name evidence="2" type="ORF">SAMN06265173_11729</name>
</gene>
<name>A0A521ELM7_9RHOB</name>
<reference evidence="2 3" key="1">
    <citation type="submission" date="2017-05" db="EMBL/GenBank/DDBJ databases">
        <authorList>
            <person name="Varghese N."/>
            <person name="Submissions S."/>
        </authorList>
    </citation>
    <scope>NUCLEOTIDE SEQUENCE [LARGE SCALE GENOMIC DNA]</scope>
    <source>
        <strain evidence="2 3">DSM 29506</strain>
    </source>
</reference>
<dbReference type="Pfam" id="PF06240">
    <property type="entry name" value="COXG"/>
    <property type="match status" value="1"/>
</dbReference>
<dbReference type="PANTHER" id="PTHR38588:SF1">
    <property type="entry name" value="BLL0334 PROTEIN"/>
    <property type="match status" value="1"/>
</dbReference>
<dbReference type="CDD" id="cd05018">
    <property type="entry name" value="CoxG"/>
    <property type="match status" value="1"/>
</dbReference>
<evidence type="ECO:0008006" key="4">
    <source>
        <dbReference type="Google" id="ProtNLM"/>
    </source>
</evidence>
<dbReference type="RefSeq" id="WP_142493898.1">
    <property type="nucleotide sequence ID" value="NZ_FXTO01000017.1"/>
</dbReference>
<accession>A0A521ELM7</accession>
<dbReference type="OrthoDB" id="9787428at2"/>
<evidence type="ECO:0000313" key="2">
    <source>
        <dbReference type="EMBL" id="SMO84351.1"/>
    </source>
</evidence>
<keyword evidence="3" id="KW-1185">Reference proteome</keyword>
<evidence type="ECO:0000313" key="3">
    <source>
        <dbReference type="Proteomes" id="UP000316030"/>
    </source>
</evidence>
<dbReference type="PANTHER" id="PTHR38588">
    <property type="entry name" value="BLL0334 PROTEIN"/>
    <property type="match status" value="1"/>
</dbReference>
<dbReference type="AlphaFoldDB" id="A0A521ELM7"/>
<dbReference type="Proteomes" id="UP000316030">
    <property type="component" value="Unassembled WGS sequence"/>
</dbReference>
<dbReference type="InterPro" id="IPR010419">
    <property type="entry name" value="CO_DH_gsu"/>
</dbReference>
<dbReference type="SUPFAM" id="SSF55961">
    <property type="entry name" value="Bet v1-like"/>
    <property type="match status" value="1"/>
</dbReference>
<protein>
    <recommendedName>
        <fullName evidence="4">Carbon monoxide dehydrogenase</fullName>
    </recommendedName>
</protein>
<organism evidence="2 3">
    <name type="scientific">Thalassovita litoralis</name>
    <dbReference type="NCBI Taxonomy" id="1010611"/>
    <lineage>
        <taxon>Bacteria</taxon>
        <taxon>Pseudomonadati</taxon>
        <taxon>Pseudomonadota</taxon>
        <taxon>Alphaproteobacteria</taxon>
        <taxon>Rhodobacterales</taxon>
        <taxon>Roseobacteraceae</taxon>
        <taxon>Thalassovita</taxon>
    </lineage>
</organism>
<dbReference type="InterPro" id="IPR023393">
    <property type="entry name" value="START-like_dom_sf"/>
</dbReference>
<proteinExistence type="predicted"/>
<feature type="region of interest" description="Disordered" evidence="1">
    <location>
        <begin position="148"/>
        <end position="180"/>
    </location>
</feature>
<dbReference type="Gene3D" id="3.30.530.20">
    <property type="match status" value="1"/>
</dbReference>
<dbReference type="EMBL" id="FXTO01000017">
    <property type="protein sequence ID" value="SMO84351.1"/>
    <property type="molecule type" value="Genomic_DNA"/>
</dbReference>